<comment type="caution">
    <text evidence="2">The sequence shown here is derived from an EMBL/GenBank/DDBJ whole genome shotgun (WGS) entry which is preliminary data.</text>
</comment>
<dbReference type="InterPro" id="IPR045079">
    <property type="entry name" value="Oxoprolinase-like"/>
</dbReference>
<evidence type="ECO:0000313" key="2">
    <source>
        <dbReference type="EMBL" id="ETW93255.1"/>
    </source>
</evidence>
<dbReference type="Pfam" id="PF02538">
    <property type="entry name" value="Hydantoinase_B"/>
    <property type="match status" value="1"/>
</dbReference>
<accession>W4L6F2</accession>
<name>W4L6F2_9BACT</name>
<gene>
    <name evidence="2" type="ORF">ETSY2_51720</name>
</gene>
<feature type="domain" description="Hydantoinase B/oxoprolinase" evidence="1">
    <location>
        <begin position="1"/>
        <end position="268"/>
    </location>
</feature>
<dbReference type="GO" id="GO:0006749">
    <property type="term" value="P:glutathione metabolic process"/>
    <property type="evidence" value="ECO:0007669"/>
    <property type="project" value="TreeGrafter"/>
</dbReference>
<dbReference type="AlphaFoldDB" id="W4L6F2"/>
<dbReference type="EMBL" id="AZHX01002684">
    <property type="protein sequence ID" value="ETW93255.1"/>
    <property type="molecule type" value="Genomic_DNA"/>
</dbReference>
<dbReference type="PANTHER" id="PTHR11365:SF23">
    <property type="entry name" value="HYPOTHETICAL 5-OXOPROLINASE (EUROFUNG)-RELATED"/>
    <property type="match status" value="1"/>
</dbReference>
<organism evidence="2 3">
    <name type="scientific">Candidatus Entotheonella gemina</name>
    <dbReference type="NCBI Taxonomy" id="1429439"/>
    <lineage>
        <taxon>Bacteria</taxon>
        <taxon>Pseudomonadati</taxon>
        <taxon>Nitrospinota/Tectimicrobiota group</taxon>
        <taxon>Candidatus Tectimicrobiota</taxon>
        <taxon>Candidatus Entotheonellia</taxon>
        <taxon>Candidatus Entotheonellales</taxon>
        <taxon>Candidatus Entotheonellaceae</taxon>
        <taxon>Candidatus Entotheonella</taxon>
    </lineage>
</organism>
<dbReference type="HOGENOM" id="CLU_1028543_0_0_7"/>
<evidence type="ECO:0000313" key="3">
    <source>
        <dbReference type="Proteomes" id="UP000019140"/>
    </source>
</evidence>
<proteinExistence type="predicted"/>
<dbReference type="PANTHER" id="PTHR11365">
    <property type="entry name" value="5-OXOPROLINASE RELATED"/>
    <property type="match status" value="1"/>
</dbReference>
<feature type="non-terminal residue" evidence="2">
    <location>
        <position position="1"/>
    </location>
</feature>
<evidence type="ECO:0000259" key="1">
    <source>
        <dbReference type="Pfam" id="PF02538"/>
    </source>
</evidence>
<dbReference type="GO" id="GO:0005829">
    <property type="term" value="C:cytosol"/>
    <property type="evidence" value="ECO:0007669"/>
    <property type="project" value="TreeGrafter"/>
</dbReference>
<dbReference type="Proteomes" id="UP000019140">
    <property type="component" value="Unassembled WGS sequence"/>
</dbReference>
<dbReference type="PATRIC" id="fig|1429439.4.peg.8444"/>
<dbReference type="InterPro" id="IPR003692">
    <property type="entry name" value="Hydantoinase_B"/>
</dbReference>
<dbReference type="GO" id="GO:0017168">
    <property type="term" value="F:5-oxoprolinase (ATP-hydrolyzing) activity"/>
    <property type="evidence" value="ECO:0007669"/>
    <property type="project" value="TreeGrafter"/>
</dbReference>
<protein>
    <recommendedName>
        <fullName evidence="1">Hydantoinase B/oxoprolinase domain-containing protein</fullName>
    </recommendedName>
</protein>
<sequence length="270" mass="29110">NTGERKVHEMIQRFGLETFRDGMYALLDYAEQQARRLICNMPDGTYFFSDYMDEDSVDGHPCRLALTLTVQGDELILDYSGSDPQLAASMNIPTGGDERHVLMMIGLIYTLYTIDPTILLNSGLLRSSRCMLPEGSMVNPQFPAAVGMRSLSVMRVMSVTLGAFAQVAPEIMPAACGDGGPLINVRTTDNKTGRRLMANLDPITGGGGGTPFRDGTEGSGANFAFLKNTPVEINEAEVPVKILQYGLATDSGGAGRYRGGTGTTLSFQVF</sequence>
<keyword evidence="3" id="KW-1185">Reference proteome</keyword>
<reference evidence="2 3" key="1">
    <citation type="journal article" date="2014" name="Nature">
        <title>An environmental bacterial taxon with a large and distinct metabolic repertoire.</title>
        <authorList>
            <person name="Wilson M.C."/>
            <person name="Mori T."/>
            <person name="Ruckert C."/>
            <person name="Uria A.R."/>
            <person name="Helf M.J."/>
            <person name="Takada K."/>
            <person name="Gernert C."/>
            <person name="Steffens U.A."/>
            <person name="Heycke N."/>
            <person name="Schmitt S."/>
            <person name="Rinke C."/>
            <person name="Helfrich E.J."/>
            <person name="Brachmann A.O."/>
            <person name="Gurgui C."/>
            <person name="Wakimoto T."/>
            <person name="Kracht M."/>
            <person name="Crusemann M."/>
            <person name="Hentschel U."/>
            <person name="Abe I."/>
            <person name="Matsunaga S."/>
            <person name="Kalinowski J."/>
            <person name="Takeyama H."/>
            <person name="Piel J."/>
        </authorList>
    </citation>
    <scope>NUCLEOTIDE SEQUENCE [LARGE SCALE GENOMIC DNA]</scope>
    <source>
        <strain evidence="3">TSY2</strain>
    </source>
</reference>